<evidence type="ECO:0000313" key="8">
    <source>
        <dbReference type="Proteomes" id="UP000569914"/>
    </source>
</evidence>
<dbReference type="Pfam" id="PF00440">
    <property type="entry name" value="TetR_N"/>
    <property type="match status" value="1"/>
</dbReference>
<protein>
    <submittedName>
        <fullName evidence="7">AcrR family transcriptional regulator</fullName>
    </submittedName>
</protein>
<sequence length="217" mass="24459">MGSDSEQPEEKPESFIRSNRRRQILEGAIATLAAVGFAGASLARIAKDLSISKGVISYHFESKDDLMIKVVEYGYQAMVEAVLPQILEQKTVADSLRTHIPELARYALDHRPTLLAIGEVMGHLRRPDGRLHYGAEGNEIFYEGLEQMYRSGQESGELRDFDVRVMAITQQASIDAMFAYWANHPEHDLVAHAEQLADLFIHAIRREPTPRATRRKS</sequence>
<dbReference type="PROSITE" id="PS01081">
    <property type="entry name" value="HTH_TETR_1"/>
    <property type="match status" value="1"/>
</dbReference>
<dbReference type="InterPro" id="IPR009057">
    <property type="entry name" value="Homeodomain-like_sf"/>
</dbReference>
<keyword evidence="1" id="KW-0805">Transcription regulation</keyword>
<evidence type="ECO:0000256" key="4">
    <source>
        <dbReference type="PROSITE-ProRule" id="PRU00335"/>
    </source>
</evidence>
<feature type="domain" description="HTH tetR-type" evidence="6">
    <location>
        <begin position="18"/>
        <end position="78"/>
    </location>
</feature>
<dbReference type="InterPro" id="IPR001647">
    <property type="entry name" value="HTH_TetR"/>
</dbReference>
<dbReference type="InterPro" id="IPR036271">
    <property type="entry name" value="Tet_transcr_reg_TetR-rel_C_sf"/>
</dbReference>
<feature type="DNA-binding region" description="H-T-H motif" evidence="4">
    <location>
        <begin position="41"/>
        <end position="60"/>
    </location>
</feature>
<keyword evidence="2 4" id="KW-0238">DNA-binding</keyword>
<dbReference type="GO" id="GO:0003700">
    <property type="term" value="F:DNA-binding transcription factor activity"/>
    <property type="evidence" value="ECO:0007669"/>
    <property type="project" value="TreeGrafter"/>
</dbReference>
<dbReference type="SUPFAM" id="SSF48498">
    <property type="entry name" value="Tetracyclin repressor-like, C-terminal domain"/>
    <property type="match status" value="1"/>
</dbReference>
<dbReference type="PROSITE" id="PS50977">
    <property type="entry name" value="HTH_TETR_2"/>
    <property type="match status" value="1"/>
</dbReference>
<dbReference type="PRINTS" id="PR00455">
    <property type="entry name" value="HTHTETR"/>
</dbReference>
<dbReference type="RefSeq" id="WP_179753035.1">
    <property type="nucleotide sequence ID" value="NZ_JACCBU010000001.1"/>
</dbReference>
<dbReference type="Gene3D" id="1.10.357.10">
    <property type="entry name" value="Tetracycline Repressor, domain 2"/>
    <property type="match status" value="1"/>
</dbReference>
<evidence type="ECO:0000256" key="2">
    <source>
        <dbReference type="ARBA" id="ARBA00023125"/>
    </source>
</evidence>
<evidence type="ECO:0000256" key="5">
    <source>
        <dbReference type="SAM" id="Phobius"/>
    </source>
</evidence>
<reference evidence="7 8" key="1">
    <citation type="submission" date="2020-07" db="EMBL/GenBank/DDBJ databases">
        <title>Sequencing the genomes of 1000 actinobacteria strains.</title>
        <authorList>
            <person name="Klenk H.-P."/>
        </authorList>
    </citation>
    <scope>NUCLEOTIDE SEQUENCE [LARGE SCALE GENOMIC DNA]</scope>
    <source>
        <strain evidence="7 8">DSM 22083</strain>
    </source>
</reference>
<dbReference type="GO" id="GO:0000976">
    <property type="term" value="F:transcription cis-regulatory region binding"/>
    <property type="evidence" value="ECO:0007669"/>
    <property type="project" value="TreeGrafter"/>
</dbReference>
<keyword evidence="5" id="KW-0812">Transmembrane</keyword>
<comment type="caution">
    <text evidence="7">The sequence shown here is derived from an EMBL/GenBank/DDBJ whole genome shotgun (WGS) entry which is preliminary data.</text>
</comment>
<gene>
    <name evidence="7" type="ORF">BKA15_003644</name>
</gene>
<keyword evidence="3" id="KW-0804">Transcription</keyword>
<dbReference type="EMBL" id="JACCBU010000001">
    <property type="protein sequence ID" value="NYE72315.1"/>
    <property type="molecule type" value="Genomic_DNA"/>
</dbReference>
<dbReference type="PANTHER" id="PTHR30055">
    <property type="entry name" value="HTH-TYPE TRANSCRIPTIONAL REGULATOR RUTR"/>
    <property type="match status" value="1"/>
</dbReference>
<accession>A0A7Y9LD29</accession>
<dbReference type="Gene3D" id="1.10.10.60">
    <property type="entry name" value="Homeodomain-like"/>
    <property type="match status" value="1"/>
</dbReference>
<evidence type="ECO:0000256" key="1">
    <source>
        <dbReference type="ARBA" id="ARBA00023015"/>
    </source>
</evidence>
<keyword evidence="5" id="KW-1133">Transmembrane helix</keyword>
<proteinExistence type="predicted"/>
<dbReference type="SUPFAM" id="SSF46689">
    <property type="entry name" value="Homeodomain-like"/>
    <property type="match status" value="1"/>
</dbReference>
<dbReference type="InterPro" id="IPR023772">
    <property type="entry name" value="DNA-bd_HTH_TetR-type_CS"/>
</dbReference>
<dbReference type="Proteomes" id="UP000569914">
    <property type="component" value="Unassembled WGS sequence"/>
</dbReference>
<evidence type="ECO:0000256" key="3">
    <source>
        <dbReference type="ARBA" id="ARBA00023163"/>
    </source>
</evidence>
<dbReference type="PANTHER" id="PTHR30055:SF234">
    <property type="entry name" value="HTH-TYPE TRANSCRIPTIONAL REGULATOR BETI"/>
    <property type="match status" value="1"/>
</dbReference>
<keyword evidence="8" id="KW-1185">Reference proteome</keyword>
<dbReference type="AlphaFoldDB" id="A0A7Y9LD29"/>
<dbReference type="InterPro" id="IPR050109">
    <property type="entry name" value="HTH-type_TetR-like_transc_reg"/>
</dbReference>
<evidence type="ECO:0000313" key="7">
    <source>
        <dbReference type="EMBL" id="NYE72315.1"/>
    </source>
</evidence>
<name>A0A7Y9LD29_9ACTN</name>
<evidence type="ECO:0000259" key="6">
    <source>
        <dbReference type="PROSITE" id="PS50977"/>
    </source>
</evidence>
<feature type="transmembrane region" description="Helical" evidence="5">
    <location>
        <begin position="24"/>
        <end position="43"/>
    </location>
</feature>
<keyword evidence="5" id="KW-0472">Membrane</keyword>
<organism evidence="7 8">
    <name type="scientific">Microlunatus parietis</name>
    <dbReference type="NCBI Taxonomy" id="682979"/>
    <lineage>
        <taxon>Bacteria</taxon>
        <taxon>Bacillati</taxon>
        <taxon>Actinomycetota</taxon>
        <taxon>Actinomycetes</taxon>
        <taxon>Propionibacteriales</taxon>
        <taxon>Propionibacteriaceae</taxon>
        <taxon>Microlunatus</taxon>
    </lineage>
</organism>